<dbReference type="InterPro" id="IPR035996">
    <property type="entry name" value="4pyrrol_Methylase_sf"/>
</dbReference>
<evidence type="ECO:0000256" key="5">
    <source>
        <dbReference type="ARBA" id="ARBA00022691"/>
    </source>
</evidence>
<feature type="domain" description="Tetrapyrrole biosynthesis uroporphyrinogen III synthase" evidence="9">
    <location>
        <begin position="303"/>
        <end position="498"/>
    </location>
</feature>
<dbReference type="GO" id="GO:0019354">
    <property type="term" value="P:siroheme biosynthetic process"/>
    <property type="evidence" value="ECO:0007669"/>
    <property type="project" value="InterPro"/>
</dbReference>
<evidence type="ECO:0000259" key="9">
    <source>
        <dbReference type="Pfam" id="PF02602"/>
    </source>
</evidence>
<dbReference type="CDD" id="cd06578">
    <property type="entry name" value="HemD"/>
    <property type="match status" value="1"/>
</dbReference>
<dbReference type="InterPro" id="IPR003043">
    <property type="entry name" value="Uropor_MeTrfase_CS"/>
</dbReference>
<dbReference type="Pfam" id="PF00590">
    <property type="entry name" value="TP_methylase"/>
    <property type="match status" value="1"/>
</dbReference>
<reference evidence="11" key="1">
    <citation type="submission" date="2017-02" db="EMBL/GenBank/DDBJ databases">
        <title>Comparative genomics and description of representatives of a novel lineage of planctomycetes thriving in anoxic sediments.</title>
        <authorList>
            <person name="Spring S."/>
            <person name="Bunk B."/>
            <person name="Sproer C."/>
        </authorList>
    </citation>
    <scope>NUCLEOTIDE SEQUENCE [LARGE SCALE GENOMIC DNA]</scope>
    <source>
        <strain evidence="11">ST-NAGAB-D1</strain>
    </source>
</reference>
<dbReference type="InterPro" id="IPR003754">
    <property type="entry name" value="4pyrrol_synth_uPrphyn_synth"/>
</dbReference>
<dbReference type="EC" id="2.1.1.107" evidence="2"/>
<dbReference type="GO" id="GO:0032259">
    <property type="term" value="P:methylation"/>
    <property type="evidence" value="ECO:0007669"/>
    <property type="project" value="UniProtKB-KW"/>
</dbReference>
<dbReference type="InterPro" id="IPR036108">
    <property type="entry name" value="4pyrrol_syn_uPrphyn_synt_sf"/>
</dbReference>
<dbReference type="Gene3D" id="3.40.50.10090">
    <property type="match status" value="2"/>
</dbReference>
<evidence type="ECO:0000256" key="3">
    <source>
        <dbReference type="ARBA" id="ARBA00022603"/>
    </source>
</evidence>
<evidence type="ECO:0000256" key="1">
    <source>
        <dbReference type="ARBA" id="ARBA00005879"/>
    </source>
</evidence>
<organism evidence="10 11">
    <name type="scientific">Anaerohalosphaera lusitana</name>
    <dbReference type="NCBI Taxonomy" id="1936003"/>
    <lineage>
        <taxon>Bacteria</taxon>
        <taxon>Pseudomonadati</taxon>
        <taxon>Planctomycetota</taxon>
        <taxon>Phycisphaerae</taxon>
        <taxon>Sedimentisphaerales</taxon>
        <taxon>Anaerohalosphaeraceae</taxon>
        <taxon>Anaerohalosphaera</taxon>
    </lineage>
</organism>
<sequence length="500" mass="54878">MQGFNKRFVIDHAGGVPYKCSLENLSFKVISRVIMKRNKVYLIGTGPGDPELLTIKAQRLIGRADVILYDHLIPLEVLDHAKADAELICVGKFAGEHTLPQDKINDLMVERANAGYAVVRLKGGDPYLFGRGGEEAAQCKDDGVDFEVVPGITSPLGSACYAGIPLTHRDFSSSVAFITGHRKKGDDRPIEIPKADTLVLMMSVRNIAGLIPSIIDAGYDENTPIAAVEHGTCYDQRVVKGTLSDFAEVIEKTPLRMPAIFIVGGVGQLSGKLGWFAREPKILMLGTHPEKYQHLGVIIHKQIIDIEPLDDYSSAEKMIEGVERYEWIVFTSTNGVRHFFKLADEKGLDARSFANVKFAVIGRTTAETLAEFGISADIVPDLQASQGLLEGFAKLDMAGKKVLLPQAEVSSAELPDGLEEMGAKVDKVAMYRTVEIDPGEVDFDYIDKVLFTSGSTVRAFVNKFGELPENVRGICLGRPTQQVAEQFGMDIEIIPERQRR</sequence>
<name>A0A1U9NIJ5_9BACT</name>
<dbReference type="AlphaFoldDB" id="A0A1U9NIJ5"/>
<protein>
    <recommendedName>
        <fullName evidence="2">uroporphyrinogen-III C-methyltransferase</fullName>
        <ecNumber evidence="2">2.1.1.107</ecNumber>
    </recommendedName>
</protein>
<dbReference type="Gene3D" id="3.30.950.10">
    <property type="entry name" value="Methyltransferase, Cobalt-precorrin-4 Transmethylase, Domain 2"/>
    <property type="match status" value="1"/>
</dbReference>
<accession>A0A1U9NIJ5</accession>
<evidence type="ECO:0000256" key="4">
    <source>
        <dbReference type="ARBA" id="ARBA00022679"/>
    </source>
</evidence>
<dbReference type="PROSITE" id="PS00839">
    <property type="entry name" value="SUMT_1"/>
    <property type="match status" value="1"/>
</dbReference>
<evidence type="ECO:0000313" key="10">
    <source>
        <dbReference type="EMBL" id="AQT67741.1"/>
    </source>
</evidence>
<dbReference type="SUPFAM" id="SSF69618">
    <property type="entry name" value="HemD-like"/>
    <property type="match status" value="1"/>
</dbReference>
<comment type="similarity">
    <text evidence="1">Belongs to the precorrin methyltransferase family.</text>
</comment>
<keyword evidence="4 10" id="KW-0808">Transferase</keyword>
<feature type="domain" description="Tetrapyrrole methylase" evidence="8">
    <location>
        <begin position="39"/>
        <end position="246"/>
    </location>
</feature>
<evidence type="ECO:0000256" key="6">
    <source>
        <dbReference type="ARBA" id="ARBA00023244"/>
    </source>
</evidence>
<dbReference type="STRING" id="1936003.STSP2_00890"/>
<dbReference type="FunFam" id="3.40.1010.10:FF:000001">
    <property type="entry name" value="Siroheme synthase"/>
    <property type="match status" value="1"/>
</dbReference>
<dbReference type="SUPFAM" id="SSF53790">
    <property type="entry name" value="Tetrapyrrole methylase"/>
    <property type="match status" value="1"/>
</dbReference>
<keyword evidence="11" id="KW-1185">Reference proteome</keyword>
<keyword evidence="6" id="KW-0627">Porphyrin biosynthesis</keyword>
<dbReference type="NCBIfam" id="TIGR01469">
    <property type="entry name" value="cobA_cysG_Cterm"/>
    <property type="match status" value="1"/>
</dbReference>
<dbReference type="Proteomes" id="UP000189674">
    <property type="component" value="Chromosome"/>
</dbReference>
<proteinExistence type="inferred from homology"/>
<dbReference type="PANTHER" id="PTHR45790">
    <property type="entry name" value="SIROHEME SYNTHASE-RELATED"/>
    <property type="match status" value="1"/>
</dbReference>
<dbReference type="InterPro" id="IPR014776">
    <property type="entry name" value="4pyrrole_Mease_sub2"/>
</dbReference>
<dbReference type="EMBL" id="CP019791">
    <property type="protein sequence ID" value="AQT67741.1"/>
    <property type="molecule type" value="Genomic_DNA"/>
</dbReference>
<dbReference type="Gene3D" id="3.40.1010.10">
    <property type="entry name" value="Cobalt-precorrin-4 Transmethylase, Domain 1"/>
    <property type="match status" value="1"/>
</dbReference>
<evidence type="ECO:0000256" key="2">
    <source>
        <dbReference type="ARBA" id="ARBA00012162"/>
    </source>
</evidence>
<evidence type="ECO:0000259" key="8">
    <source>
        <dbReference type="Pfam" id="PF00590"/>
    </source>
</evidence>
<keyword evidence="3 10" id="KW-0489">Methyltransferase</keyword>
<dbReference type="GO" id="GO:0004852">
    <property type="term" value="F:uroporphyrinogen-III synthase activity"/>
    <property type="evidence" value="ECO:0007669"/>
    <property type="project" value="InterPro"/>
</dbReference>
<dbReference type="CDD" id="cd11642">
    <property type="entry name" value="SUMT"/>
    <property type="match status" value="1"/>
</dbReference>
<dbReference type="InterPro" id="IPR006366">
    <property type="entry name" value="CobA/CysG_C"/>
</dbReference>
<dbReference type="PANTHER" id="PTHR45790:SF3">
    <property type="entry name" value="S-ADENOSYL-L-METHIONINE-DEPENDENT UROPORPHYRINOGEN III METHYLTRANSFERASE, CHLOROPLASTIC"/>
    <property type="match status" value="1"/>
</dbReference>
<dbReference type="InterPro" id="IPR014777">
    <property type="entry name" value="4pyrrole_Mease_sub1"/>
</dbReference>
<dbReference type="GO" id="GO:0004851">
    <property type="term" value="F:uroporphyrin-III C-methyltransferase activity"/>
    <property type="evidence" value="ECO:0007669"/>
    <property type="project" value="UniProtKB-EC"/>
</dbReference>
<evidence type="ECO:0000256" key="7">
    <source>
        <dbReference type="ARBA" id="ARBA00025705"/>
    </source>
</evidence>
<dbReference type="InterPro" id="IPR050161">
    <property type="entry name" value="Siro_Cobalamin_biosynth"/>
</dbReference>
<comment type="pathway">
    <text evidence="7">Porphyrin-containing compound metabolism; siroheme biosynthesis; precorrin-2 from uroporphyrinogen III: step 1/1.</text>
</comment>
<gene>
    <name evidence="10" type="primary">sumT</name>
    <name evidence="10" type="ORF">STSP2_00890</name>
</gene>
<keyword evidence="5" id="KW-0949">S-adenosyl-L-methionine</keyword>
<dbReference type="NCBIfam" id="NF004790">
    <property type="entry name" value="PRK06136.1"/>
    <property type="match status" value="1"/>
</dbReference>
<dbReference type="InterPro" id="IPR000878">
    <property type="entry name" value="4pyrrol_Mease"/>
</dbReference>
<dbReference type="Pfam" id="PF02602">
    <property type="entry name" value="HEM4"/>
    <property type="match status" value="1"/>
</dbReference>
<evidence type="ECO:0000313" key="11">
    <source>
        <dbReference type="Proteomes" id="UP000189674"/>
    </source>
</evidence>
<dbReference type="KEGG" id="alus:STSP2_00890"/>